<evidence type="ECO:0000313" key="5">
    <source>
        <dbReference type="Proteomes" id="UP000823674"/>
    </source>
</evidence>
<proteinExistence type="inferred from homology"/>
<comment type="similarity">
    <text evidence="1 3">Belongs to the nucleosome assembly protein (NAP) family.</text>
</comment>
<feature type="non-terminal residue" evidence="4">
    <location>
        <position position="1"/>
    </location>
</feature>
<organism evidence="4 5">
    <name type="scientific">Brassica rapa subsp. trilocularis</name>
    <dbReference type="NCBI Taxonomy" id="1813537"/>
    <lineage>
        <taxon>Eukaryota</taxon>
        <taxon>Viridiplantae</taxon>
        <taxon>Streptophyta</taxon>
        <taxon>Embryophyta</taxon>
        <taxon>Tracheophyta</taxon>
        <taxon>Spermatophyta</taxon>
        <taxon>Magnoliopsida</taxon>
        <taxon>eudicotyledons</taxon>
        <taxon>Gunneridae</taxon>
        <taxon>Pentapetalae</taxon>
        <taxon>rosids</taxon>
        <taxon>malvids</taxon>
        <taxon>Brassicales</taxon>
        <taxon>Brassicaceae</taxon>
        <taxon>Brassiceae</taxon>
        <taxon>Brassica</taxon>
    </lineage>
</organism>
<dbReference type="SUPFAM" id="SSF143113">
    <property type="entry name" value="NAP-like"/>
    <property type="match status" value="1"/>
</dbReference>
<dbReference type="Gene3D" id="3.30.1120.90">
    <property type="entry name" value="Nucleosome assembly protein"/>
    <property type="match status" value="1"/>
</dbReference>
<evidence type="ECO:0000256" key="3">
    <source>
        <dbReference type="RuleBase" id="RU003876"/>
    </source>
</evidence>
<sequence>KQHDEIEANILEERAALETKYQKLYQPFYTKRYEIVTGAVEVDGAPEEVKIEQGENKAVEEKGVPDFWLIALKNNEITAEEITERDEGALKYLKDIKWNRVEEPKGFKLEFFIDENPYFKNTVLTKTYHMIDEDEPILKKAIGIEWYPGNCLTQKILKKKGSKNINPIMVSPRLRTVSFFKFFSQPQVPEDENDFDKHGASVRQRTRKLKKVESPSRLVMGKRLEPAEDTYNLIAYEFCLTDA</sequence>
<evidence type="ECO:0000313" key="4">
    <source>
        <dbReference type="EMBL" id="KAG5385966.1"/>
    </source>
</evidence>
<evidence type="ECO:0000256" key="1">
    <source>
        <dbReference type="ARBA" id="ARBA00009947"/>
    </source>
</evidence>
<evidence type="ECO:0000256" key="2">
    <source>
        <dbReference type="ARBA" id="ARBA00023186"/>
    </source>
</evidence>
<dbReference type="Gene3D" id="1.20.5.1500">
    <property type="match status" value="1"/>
</dbReference>
<protein>
    <recommendedName>
        <fullName evidence="6">Nucleosome assembly protein</fullName>
    </recommendedName>
</protein>
<evidence type="ECO:0008006" key="6">
    <source>
        <dbReference type="Google" id="ProtNLM"/>
    </source>
</evidence>
<dbReference type="InterPro" id="IPR037231">
    <property type="entry name" value="NAP-like_sf"/>
</dbReference>
<dbReference type="EMBL" id="JADBGQ010000008">
    <property type="protein sequence ID" value="KAG5385966.1"/>
    <property type="molecule type" value="Genomic_DNA"/>
</dbReference>
<dbReference type="Pfam" id="PF00956">
    <property type="entry name" value="NAP"/>
    <property type="match status" value="1"/>
</dbReference>
<gene>
    <name evidence="4" type="primary">A09g516740.1_BraROA</name>
    <name evidence="4" type="ORF">IGI04_037436</name>
</gene>
<comment type="caution">
    <text evidence="4">The sequence shown here is derived from an EMBL/GenBank/DDBJ whole genome shotgun (WGS) entry which is preliminary data.</text>
</comment>
<name>A0ABQ7LHC5_BRACM</name>
<keyword evidence="5" id="KW-1185">Reference proteome</keyword>
<dbReference type="Proteomes" id="UP000823674">
    <property type="component" value="Chromosome A09"/>
</dbReference>
<dbReference type="PANTHER" id="PTHR11875">
    <property type="entry name" value="TESTIS-SPECIFIC Y-ENCODED PROTEIN"/>
    <property type="match status" value="1"/>
</dbReference>
<reference evidence="4 5" key="1">
    <citation type="submission" date="2021-03" db="EMBL/GenBank/DDBJ databases">
        <authorList>
            <person name="King G.J."/>
            <person name="Bancroft I."/>
            <person name="Baten A."/>
            <person name="Bloomfield J."/>
            <person name="Borpatragohain P."/>
            <person name="He Z."/>
            <person name="Irish N."/>
            <person name="Irwin J."/>
            <person name="Liu K."/>
            <person name="Mauleon R.P."/>
            <person name="Moore J."/>
            <person name="Morris R."/>
            <person name="Ostergaard L."/>
            <person name="Wang B."/>
            <person name="Wells R."/>
        </authorList>
    </citation>
    <scope>NUCLEOTIDE SEQUENCE [LARGE SCALE GENOMIC DNA]</scope>
    <source>
        <strain evidence="4">R-o-18</strain>
        <tissue evidence="4">Leaf</tissue>
    </source>
</reference>
<accession>A0ABQ7LHC5</accession>
<dbReference type="InterPro" id="IPR002164">
    <property type="entry name" value="NAP_family"/>
</dbReference>
<keyword evidence="2" id="KW-0143">Chaperone</keyword>